<dbReference type="Pfam" id="PF00293">
    <property type="entry name" value="NUDIX"/>
    <property type="match status" value="1"/>
</dbReference>
<organism evidence="2 3">
    <name type="scientific">Fictibacillus phosphorivorans</name>
    <dbReference type="NCBI Taxonomy" id="1221500"/>
    <lineage>
        <taxon>Bacteria</taxon>
        <taxon>Bacillati</taxon>
        <taxon>Bacillota</taxon>
        <taxon>Bacilli</taxon>
        <taxon>Bacillales</taxon>
        <taxon>Fictibacillaceae</taxon>
        <taxon>Fictibacillus</taxon>
    </lineage>
</organism>
<sequence length="156" mass="18107">MNRIRSSVKALIIHDHHVLSIKKGNEDEAKYVIPGGGQDFNETLSDAVIRECLEELGVQVKVGPLLWVREFISKNHVENQKDEDRIHIVEHIFEAFLEKVPKHFHPLSPDSTQLEIEWLPIDRLSDYNYYPKEIIPLIKEMVHSKDSKLTYVGDIN</sequence>
<dbReference type="RefSeq" id="WP_066391035.1">
    <property type="nucleotide sequence ID" value="NZ_CP015378.1"/>
</dbReference>
<accession>A0A160IJ14</accession>
<evidence type="ECO:0000313" key="3">
    <source>
        <dbReference type="Proteomes" id="UP000076623"/>
    </source>
</evidence>
<dbReference type="PROSITE" id="PS51462">
    <property type="entry name" value="NUDIX"/>
    <property type="match status" value="1"/>
</dbReference>
<name>A0A160IJ14_9BACL</name>
<reference evidence="2 3" key="1">
    <citation type="submission" date="2016-04" db="EMBL/GenBank/DDBJ databases">
        <title>Complete genome sequence of Fictibacillus phosphorivorans G25-29, a strain toxic to nematodes.</title>
        <authorList>
            <person name="Zheng Z."/>
        </authorList>
    </citation>
    <scope>NUCLEOTIDE SEQUENCE [LARGE SCALE GENOMIC DNA]</scope>
    <source>
        <strain evidence="2 3">G25-29</strain>
    </source>
</reference>
<dbReference type="Gene3D" id="3.90.79.10">
    <property type="entry name" value="Nucleoside Triphosphate Pyrophosphohydrolase"/>
    <property type="match status" value="1"/>
</dbReference>
<dbReference type="PANTHER" id="PTHR43736">
    <property type="entry name" value="ADP-RIBOSE PYROPHOSPHATASE"/>
    <property type="match status" value="1"/>
</dbReference>
<keyword evidence="3" id="KW-1185">Reference proteome</keyword>
<dbReference type="Proteomes" id="UP000076623">
    <property type="component" value="Chromosome"/>
</dbReference>
<dbReference type="InterPro" id="IPR000086">
    <property type="entry name" value="NUDIX_hydrolase_dom"/>
</dbReference>
<protein>
    <recommendedName>
        <fullName evidence="1">Nudix hydrolase domain-containing protein</fullName>
    </recommendedName>
</protein>
<evidence type="ECO:0000259" key="1">
    <source>
        <dbReference type="PROSITE" id="PS51462"/>
    </source>
</evidence>
<dbReference type="EMBL" id="CP015378">
    <property type="protein sequence ID" value="ANC75717.1"/>
    <property type="molecule type" value="Genomic_DNA"/>
</dbReference>
<dbReference type="InterPro" id="IPR015797">
    <property type="entry name" value="NUDIX_hydrolase-like_dom_sf"/>
</dbReference>
<dbReference type="KEGG" id="fpn:ABE65_002230"/>
<gene>
    <name evidence="2" type="ORF">ABE65_002230</name>
</gene>
<dbReference type="AlphaFoldDB" id="A0A160IJ14"/>
<dbReference type="SUPFAM" id="SSF55811">
    <property type="entry name" value="Nudix"/>
    <property type="match status" value="1"/>
</dbReference>
<proteinExistence type="predicted"/>
<feature type="domain" description="Nudix hydrolase" evidence="1">
    <location>
        <begin position="3"/>
        <end position="142"/>
    </location>
</feature>
<evidence type="ECO:0000313" key="2">
    <source>
        <dbReference type="EMBL" id="ANC75717.1"/>
    </source>
</evidence>
<dbReference type="PANTHER" id="PTHR43736:SF2">
    <property type="entry name" value="MUTT_NUDIX FAMILY PROTEIN"/>
    <property type="match status" value="1"/>
</dbReference>